<dbReference type="EMBL" id="EQ973774">
    <property type="protein sequence ID" value="EEF51078.1"/>
    <property type="molecule type" value="Genomic_DNA"/>
</dbReference>
<feature type="region of interest" description="Disordered" evidence="3">
    <location>
        <begin position="64"/>
        <end position="83"/>
    </location>
</feature>
<dbReference type="GO" id="GO:0003735">
    <property type="term" value="F:structural constituent of ribosome"/>
    <property type="evidence" value="ECO:0007669"/>
    <property type="project" value="InterPro"/>
</dbReference>
<dbReference type="GO" id="GO:0022627">
    <property type="term" value="C:cytosolic small ribosomal subunit"/>
    <property type="evidence" value="ECO:0000318"/>
    <property type="project" value="GO_Central"/>
</dbReference>
<evidence type="ECO:0000256" key="3">
    <source>
        <dbReference type="SAM" id="MobiDB-lite"/>
    </source>
</evidence>
<accession>B9RC07</accession>
<name>B9RC07_RICCO</name>
<sequence length="133" mass="14847">MGKVHGSLARAGKVRGQTPKVAKQDKKKKKPGGRAHKRIKHAFPQWLKIKASTAATKTIQQVTKRQMSQQQRKRTPTEHMLPPYSLTEVSSNLVPMLSLARQLEIIVKAKETSFQILLRSELCNCAPVIGKPS</sequence>
<dbReference type="GO" id="GO:0006412">
    <property type="term" value="P:translation"/>
    <property type="evidence" value="ECO:0007669"/>
    <property type="project" value="InterPro"/>
</dbReference>
<keyword evidence="1 4" id="KW-0689">Ribosomal protein</keyword>
<keyword evidence="5" id="KW-1185">Reference proteome</keyword>
<dbReference type="Proteomes" id="UP000008311">
    <property type="component" value="Unassembled WGS sequence"/>
</dbReference>
<dbReference type="PANTHER" id="PTHR12650:SF33">
    <property type="entry name" value="SMALL RIBOSOMAL SUBUNIT PROTEIN ES30Z_ES30Y_ES30X"/>
    <property type="match status" value="1"/>
</dbReference>
<evidence type="ECO:0000256" key="2">
    <source>
        <dbReference type="ARBA" id="ARBA00023274"/>
    </source>
</evidence>
<evidence type="ECO:0000313" key="5">
    <source>
        <dbReference type="Proteomes" id="UP000008311"/>
    </source>
</evidence>
<dbReference type="PANTHER" id="PTHR12650">
    <property type="entry name" value="40S RIBOSOMAL PROTEIN S30/UBIQUITIN-LIKE PROTEIN FUBI"/>
    <property type="match status" value="1"/>
</dbReference>
<feature type="region of interest" description="Disordered" evidence="3">
    <location>
        <begin position="1"/>
        <end position="37"/>
    </location>
</feature>
<dbReference type="Pfam" id="PF04758">
    <property type="entry name" value="Ribosomal_S30"/>
    <property type="match status" value="1"/>
</dbReference>
<feature type="compositionally biased region" description="Basic residues" evidence="3">
    <location>
        <begin position="25"/>
        <end position="37"/>
    </location>
</feature>
<keyword evidence="2" id="KW-0687">Ribonucleoprotein</keyword>
<dbReference type="InterPro" id="IPR006846">
    <property type="entry name" value="Ribosomal_eS30"/>
</dbReference>
<dbReference type="InParanoid" id="B9RC07"/>
<gene>
    <name evidence="4" type="ORF">RCOM_1683040</name>
</gene>
<evidence type="ECO:0000256" key="1">
    <source>
        <dbReference type="ARBA" id="ARBA00022980"/>
    </source>
</evidence>
<dbReference type="AlphaFoldDB" id="B9RC07"/>
<proteinExistence type="predicted"/>
<protein>
    <submittedName>
        <fullName evidence="4">40S ribosomal protein S30, putative</fullName>
    </submittedName>
</protein>
<reference evidence="5" key="1">
    <citation type="journal article" date="2010" name="Nat. Biotechnol.">
        <title>Draft genome sequence of the oilseed species Ricinus communis.</title>
        <authorList>
            <person name="Chan A.P."/>
            <person name="Crabtree J."/>
            <person name="Zhao Q."/>
            <person name="Lorenzi H."/>
            <person name="Orvis J."/>
            <person name="Puiu D."/>
            <person name="Melake-Berhan A."/>
            <person name="Jones K.M."/>
            <person name="Redman J."/>
            <person name="Chen G."/>
            <person name="Cahoon E.B."/>
            <person name="Gedil M."/>
            <person name="Stanke M."/>
            <person name="Haas B.J."/>
            <person name="Wortman J.R."/>
            <person name="Fraser-Liggett C.M."/>
            <person name="Ravel J."/>
            <person name="Rabinowicz P.D."/>
        </authorList>
    </citation>
    <scope>NUCLEOTIDE SEQUENCE [LARGE SCALE GENOMIC DNA]</scope>
    <source>
        <strain evidence="5">cv. Hale</strain>
    </source>
</reference>
<organism evidence="4 5">
    <name type="scientific">Ricinus communis</name>
    <name type="common">Castor bean</name>
    <dbReference type="NCBI Taxonomy" id="3988"/>
    <lineage>
        <taxon>Eukaryota</taxon>
        <taxon>Viridiplantae</taxon>
        <taxon>Streptophyta</taxon>
        <taxon>Embryophyta</taxon>
        <taxon>Tracheophyta</taxon>
        <taxon>Spermatophyta</taxon>
        <taxon>Magnoliopsida</taxon>
        <taxon>eudicotyledons</taxon>
        <taxon>Gunneridae</taxon>
        <taxon>Pentapetalae</taxon>
        <taxon>rosids</taxon>
        <taxon>fabids</taxon>
        <taxon>Malpighiales</taxon>
        <taxon>Euphorbiaceae</taxon>
        <taxon>Acalyphoideae</taxon>
        <taxon>Acalypheae</taxon>
        <taxon>Ricinus</taxon>
    </lineage>
</organism>
<dbReference type="STRING" id="3988.B9RC07"/>
<evidence type="ECO:0000313" key="4">
    <source>
        <dbReference type="EMBL" id="EEF51078.1"/>
    </source>
</evidence>